<dbReference type="SUPFAM" id="SSF55874">
    <property type="entry name" value="ATPase domain of HSP90 chaperone/DNA topoisomerase II/histidine kinase"/>
    <property type="match status" value="1"/>
</dbReference>
<organism evidence="11 12">
    <name type="scientific">Pseudomonas putida</name>
    <name type="common">Arthrobacter siderocapsulatus</name>
    <dbReference type="NCBI Taxonomy" id="303"/>
    <lineage>
        <taxon>Bacteria</taxon>
        <taxon>Pseudomonadati</taxon>
        <taxon>Pseudomonadota</taxon>
        <taxon>Gammaproteobacteria</taxon>
        <taxon>Pseudomonadales</taxon>
        <taxon>Pseudomonadaceae</taxon>
        <taxon>Pseudomonas</taxon>
    </lineage>
</organism>
<feature type="domain" description="Histidine kinase/HSP90-like ATPase" evidence="9">
    <location>
        <begin position="194"/>
        <end position="282"/>
    </location>
</feature>
<keyword evidence="4" id="KW-0808">Transferase</keyword>
<evidence type="ECO:0000256" key="3">
    <source>
        <dbReference type="ARBA" id="ARBA00022553"/>
    </source>
</evidence>
<dbReference type="GO" id="GO:0016020">
    <property type="term" value="C:membrane"/>
    <property type="evidence" value="ECO:0007669"/>
    <property type="project" value="InterPro"/>
</dbReference>
<dbReference type="Gene3D" id="3.30.565.10">
    <property type="entry name" value="Histidine kinase-like ATPase, C-terminal domain"/>
    <property type="match status" value="1"/>
</dbReference>
<dbReference type="InterPro" id="IPR003594">
    <property type="entry name" value="HATPase_dom"/>
</dbReference>
<evidence type="ECO:0000259" key="9">
    <source>
        <dbReference type="Pfam" id="PF02518"/>
    </source>
</evidence>
<reference evidence="11 12" key="2">
    <citation type="submission" date="2018-03" db="EMBL/GenBank/DDBJ databases">
        <title>Draft genome of Pseudomonas putida strain KT-27.</title>
        <authorList>
            <person name="Yoshizawa S."/>
            <person name="Khan N.H."/>
            <person name="Nishimura M."/>
            <person name="Chiura H.X."/>
            <person name="Ogura Y."/>
            <person name="Hayashi T."/>
            <person name="Kogure K."/>
        </authorList>
    </citation>
    <scope>NUCLEOTIDE SEQUENCE [LARGE SCALE GENOMIC DNA]</scope>
    <source>
        <strain evidence="11 12">KT-27</strain>
    </source>
</reference>
<dbReference type="PANTHER" id="PTHR24421">
    <property type="entry name" value="NITRATE/NITRITE SENSOR PROTEIN NARX-RELATED"/>
    <property type="match status" value="1"/>
</dbReference>
<evidence type="ECO:0000313" key="12">
    <source>
        <dbReference type="Proteomes" id="UP000237194"/>
    </source>
</evidence>
<gene>
    <name evidence="11" type="ORF">BGP80_19825</name>
</gene>
<comment type="caution">
    <text evidence="11">The sequence shown here is derived from an EMBL/GenBank/DDBJ whole genome shotgun (WGS) entry which is preliminary data.</text>
</comment>
<keyword evidence="7" id="KW-0067">ATP-binding</keyword>
<dbReference type="GO" id="GO:0000155">
    <property type="term" value="F:phosphorelay sensor kinase activity"/>
    <property type="evidence" value="ECO:0007669"/>
    <property type="project" value="InterPro"/>
</dbReference>
<reference evidence="11 12" key="1">
    <citation type="submission" date="2016-08" db="EMBL/GenBank/DDBJ databases">
        <authorList>
            <person name="Seilhamer J.J."/>
        </authorList>
    </citation>
    <scope>NUCLEOTIDE SEQUENCE [LARGE SCALE GENOMIC DNA]</scope>
    <source>
        <strain evidence="11 12">KT-27</strain>
    </source>
</reference>
<dbReference type="GO" id="GO:0046983">
    <property type="term" value="F:protein dimerization activity"/>
    <property type="evidence" value="ECO:0007669"/>
    <property type="project" value="InterPro"/>
</dbReference>
<dbReference type="InterPro" id="IPR036890">
    <property type="entry name" value="HATPase_C_sf"/>
</dbReference>
<proteinExistence type="predicted"/>
<dbReference type="AlphaFoldDB" id="A0A2S3WGN4"/>
<dbReference type="Pfam" id="PF02518">
    <property type="entry name" value="HATPase_c"/>
    <property type="match status" value="1"/>
</dbReference>
<evidence type="ECO:0000256" key="7">
    <source>
        <dbReference type="ARBA" id="ARBA00022840"/>
    </source>
</evidence>
<evidence type="ECO:0000259" key="10">
    <source>
        <dbReference type="Pfam" id="PF07730"/>
    </source>
</evidence>
<keyword evidence="6 11" id="KW-0418">Kinase</keyword>
<evidence type="ECO:0000256" key="8">
    <source>
        <dbReference type="ARBA" id="ARBA00023012"/>
    </source>
</evidence>
<dbReference type="RefSeq" id="WP_103438033.1">
    <property type="nucleotide sequence ID" value="NZ_MIND01000018.1"/>
</dbReference>
<dbReference type="CDD" id="cd16917">
    <property type="entry name" value="HATPase_UhpB-NarQ-NarX-like"/>
    <property type="match status" value="1"/>
</dbReference>
<dbReference type="InterPro" id="IPR050482">
    <property type="entry name" value="Sensor_HK_TwoCompSys"/>
</dbReference>
<comment type="catalytic activity">
    <reaction evidence="1">
        <text>ATP + protein L-histidine = ADP + protein N-phospho-L-histidine.</text>
        <dbReference type="EC" id="2.7.13.3"/>
    </reaction>
</comment>
<dbReference type="Pfam" id="PF07730">
    <property type="entry name" value="HisKA_3"/>
    <property type="match status" value="1"/>
</dbReference>
<accession>A0A2S3WGN4</accession>
<dbReference type="GO" id="GO:0005524">
    <property type="term" value="F:ATP binding"/>
    <property type="evidence" value="ECO:0007669"/>
    <property type="project" value="UniProtKB-KW"/>
</dbReference>
<feature type="domain" description="Signal transduction histidine kinase subgroup 3 dimerisation and phosphoacceptor" evidence="10">
    <location>
        <begin position="87"/>
        <end position="151"/>
    </location>
</feature>
<dbReference type="InterPro" id="IPR011712">
    <property type="entry name" value="Sig_transdc_His_kin_sub3_dim/P"/>
</dbReference>
<keyword evidence="5" id="KW-0547">Nucleotide-binding</keyword>
<dbReference type="PANTHER" id="PTHR24421:SF10">
    <property type="entry name" value="NITRATE_NITRITE SENSOR PROTEIN NARQ"/>
    <property type="match status" value="1"/>
</dbReference>
<evidence type="ECO:0000256" key="5">
    <source>
        <dbReference type="ARBA" id="ARBA00022741"/>
    </source>
</evidence>
<evidence type="ECO:0000256" key="6">
    <source>
        <dbReference type="ARBA" id="ARBA00022777"/>
    </source>
</evidence>
<dbReference type="Gene3D" id="1.20.5.1930">
    <property type="match status" value="1"/>
</dbReference>
<dbReference type="EMBL" id="MIND01000018">
    <property type="protein sequence ID" value="POF90073.1"/>
    <property type="molecule type" value="Genomic_DNA"/>
</dbReference>
<evidence type="ECO:0000313" key="11">
    <source>
        <dbReference type="EMBL" id="POF90073.1"/>
    </source>
</evidence>
<keyword evidence="8" id="KW-0902">Two-component regulatory system</keyword>
<evidence type="ECO:0000256" key="2">
    <source>
        <dbReference type="ARBA" id="ARBA00012438"/>
    </source>
</evidence>
<evidence type="ECO:0000256" key="4">
    <source>
        <dbReference type="ARBA" id="ARBA00022679"/>
    </source>
</evidence>
<protein>
    <recommendedName>
        <fullName evidence="2">histidine kinase</fullName>
        <ecNumber evidence="2">2.7.13.3</ecNumber>
    </recommendedName>
</protein>
<name>A0A2S3WGN4_PSEPU</name>
<dbReference type="EC" id="2.7.13.3" evidence="2"/>
<sequence length="298" mass="33021">MFPRLNLTPRHCSRNAVARWTTAALCVASLSANVALHVKAVPMPIGLILLQMAALLGAAWQWHQWARSISLRPAELAERMLKVQENERQRLSRELHDDIGQLLTAAKLQLDWLQRRLPSELLSHASSLRSTLDEALNSVRDVAALLNPRQLASLGLEASLREHLLRTLNDSEVQWSLECKQRLTGINDDISMAAFRITQEAVTNMLRHAGARNLRVLLQRTAAGLALTIEDDGCGFIPNSDPAAAGQRGMAGMHERARALHGSLSVYSQPGRGARIEAMLPWPARTQERARTFASHDL</sequence>
<keyword evidence="3" id="KW-0597">Phosphoprotein</keyword>
<evidence type="ECO:0000256" key="1">
    <source>
        <dbReference type="ARBA" id="ARBA00000085"/>
    </source>
</evidence>
<dbReference type="Proteomes" id="UP000237194">
    <property type="component" value="Unassembled WGS sequence"/>
</dbReference>